<dbReference type="GO" id="GO:0006633">
    <property type="term" value="P:fatty acid biosynthetic process"/>
    <property type="evidence" value="ECO:0007669"/>
    <property type="project" value="InterPro"/>
</dbReference>
<reference evidence="7" key="1">
    <citation type="submission" date="2022-11" db="EMBL/GenBank/DDBJ databases">
        <authorList>
            <person name="Petersen C."/>
        </authorList>
    </citation>
    <scope>NUCLEOTIDE SEQUENCE</scope>
    <source>
        <strain evidence="7">IBT 19713</strain>
    </source>
</reference>
<reference evidence="7" key="2">
    <citation type="journal article" date="2023" name="IMA Fungus">
        <title>Comparative genomic study of the Penicillium genus elucidates a diverse pangenome and 15 lateral gene transfer events.</title>
        <authorList>
            <person name="Petersen C."/>
            <person name="Sorensen T."/>
            <person name="Nielsen M.R."/>
            <person name="Sondergaard T.E."/>
            <person name="Sorensen J.L."/>
            <person name="Fitzpatrick D.A."/>
            <person name="Frisvad J.C."/>
            <person name="Nielsen K.L."/>
        </authorList>
    </citation>
    <scope>NUCLEOTIDE SEQUENCE</scope>
    <source>
        <strain evidence="7">IBT 19713</strain>
    </source>
</reference>
<dbReference type="GO" id="GO:0004312">
    <property type="term" value="F:fatty acid synthase activity"/>
    <property type="evidence" value="ECO:0007669"/>
    <property type="project" value="TreeGrafter"/>
</dbReference>
<dbReference type="InterPro" id="IPR016039">
    <property type="entry name" value="Thiolase-like"/>
</dbReference>
<dbReference type="InterPro" id="IPR018201">
    <property type="entry name" value="Ketoacyl_synth_AS"/>
</dbReference>
<dbReference type="SUPFAM" id="SSF53901">
    <property type="entry name" value="Thiolase-like"/>
    <property type="match status" value="1"/>
</dbReference>
<sequence>MTAGMKSDPIAIIGMSCRFPGDASQPSRLWDALAAGRSAWSEVPEDRFNMKAFYHDEDPHNSTTNTPGGHFLSSDVAAFDCSFFEIKPTEARAVDPQQRITLELAYEAFENAGLTLKDLWGSSTGVYVGQWSSDYSEVLARDPESQERYHTLGIGPAITSNRVSYFFNLRGPSFTVDTGCSASLVALHNAVQSLRSGESTMSLVGGVNILLDPQRWTYQSKLKMFSPDGRCFSFDERANGYGRGEGCGCVVLKPLSLAIKDGDRIRAVIRNSALNQDGRTPQGISVPSREAQQELIINAYAEVGLNPTETDYVEAHGTGTAVGDPLEAEAIANALARPEIRAKGH</sequence>
<evidence type="ECO:0000256" key="2">
    <source>
        <dbReference type="ARBA" id="ARBA00022553"/>
    </source>
</evidence>
<proteinExistence type="inferred from homology"/>
<dbReference type="RefSeq" id="XP_058331174.1">
    <property type="nucleotide sequence ID" value="XM_058475434.1"/>
</dbReference>
<evidence type="ECO:0000256" key="5">
    <source>
        <dbReference type="RuleBase" id="RU003694"/>
    </source>
</evidence>
<evidence type="ECO:0000256" key="4">
    <source>
        <dbReference type="ARBA" id="ARBA00023002"/>
    </source>
</evidence>
<dbReference type="InterPro" id="IPR050091">
    <property type="entry name" value="PKS_NRPS_Biosynth_Enz"/>
</dbReference>
<accession>A0A9W9TNW3</accession>
<dbReference type="InterPro" id="IPR014030">
    <property type="entry name" value="Ketoacyl_synth_N"/>
</dbReference>
<dbReference type="Pfam" id="PF02801">
    <property type="entry name" value="Ketoacyl-synt_C"/>
    <property type="match status" value="1"/>
</dbReference>
<dbReference type="Pfam" id="PF00109">
    <property type="entry name" value="ketoacyl-synt"/>
    <property type="match status" value="1"/>
</dbReference>
<dbReference type="SMART" id="SM00825">
    <property type="entry name" value="PKS_KS"/>
    <property type="match status" value="1"/>
</dbReference>
<dbReference type="Gene3D" id="3.40.47.10">
    <property type="match status" value="1"/>
</dbReference>
<dbReference type="PANTHER" id="PTHR43775">
    <property type="entry name" value="FATTY ACID SYNTHASE"/>
    <property type="match status" value="1"/>
</dbReference>
<evidence type="ECO:0000256" key="1">
    <source>
        <dbReference type="ARBA" id="ARBA00022450"/>
    </source>
</evidence>
<evidence type="ECO:0000313" key="7">
    <source>
        <dbReference type="EMBL" id="KAJ5233182.1"/>
    </source>
</evidence>
<keyword evidence="4" id="KW-0560">Oxidoreductase</keyword>
<dbReference type="GO" id="GO:0044550">
    <property type="term" value="P:secondary metabolite biosynthetic process"/>
    <property type="evidence" value="ECO:0007669"/>
    <property type="project" value="TreeGrafter"/>
</dbReference>
<protein>
    <submittedName>
        <fullName evidence="7">Polyketide synthase</fullName>
    </submittedName>
</protein>
<dbReference type="AlphaFoldDB" id="A0A9W9TNW3"/>
<keyword evidence="3 5" id="KW-0808">Transferase</keyword>
<evidence type="ECO:0000259" key="6">
    <source>
        <dbReference type="PROSITE" id="PS52004"/>
    </source>
</evidence>
<dbReference type="OrthoDB" id="329835at2759"/>
<dbReference type="EMBL" id="JAPQKS010000004">
    <property type="protein sequence ID" value="KAJ5233182.1"/>
    <property type="molecule type" value="Genomic_DNA"/>
</dbReference>
<dbReference type="GeneID" id="83202737"/>
<comment type="caution">
    <text evidence="7">The sequence shown here is derived from an EMBL/GenBank/DDBJ whole genome shotgun (WGS) entry which is preliminary data.</text>
</comment>
<evidence type="ECO:0000256" key="3">
    <source>
        <dbReference type="ARBA" id="ARBA00022679"/>
    </source>
</evidence>
<dbReference type="CDD" id="cd00833">
    <property type="entry name" value="PKS"/>
    <property type="match status" value="1"/>
</dbReference>
<organism evidence="7 8">
    <name type="scientific">Penicillium chermesinum</name>
    <dbReference type="NCBI Taxonomy" id="63820"/>
    <lineage>
        <taxon>Eukaryota</taxon>
        <taxon>Fungi</taxon>
        <taxon>Dikarya</taxon>
        <taxon>Ascomycota</taxon>
        <taxon>Pezizomycotina</taxon>
        <taxon>Eurotiomycetes</taxon>
        <taxon>Eurotiomycetidae</taxon>
        <taxon>Eurotiales</taxon>
        <taxon>Aspergillaceae</taxon>
        <taxon>Penicillium</taxon>
    </lineage>
</organism>
<feature type="domain" description="Ketosynthase family 3 (KS3)" evidence="6">
    <location>
        <begin position="7"/>
        <end position="345"/>
    </location>
</feature>
<dbReference type="InterPro" id="IPR014031">
    <property type="entry name" value="Ketoacyl_synth_C"/>
</dbReference>
<keyword evidence="1" id="KW-0596">Phosphopantetheine</keyword>
<keyword evidence="2" id="KW-0597">Phosphoprotein</keyword>
<keyword evidence="8" id="KW-1185">Reference proteome</keyword>
<evidence type="ECO:0000313" key="8">
    <source>
        <dbReference type="Proteomes" id="UP001150941"/>
    </source>
</evidence>
<dbReference type="PANTHER" id="PTHR43775:SF29">
    <property type="entry name" value="ASPERFURANONE POLYKETIDE SYNTHASE AFOG-RELATED"/>
    <property type="match status" value="1"/>
</dbReference>
<dbReference type="GO" id="GO:0016491">
    <property type="term" value="F:oxidoreductase activity"/>
    <property type="evidence" value="ECO:0007669"/>
    <property type="project" value="UniProtKB-KW"/>
</dbReference>
<dbReference type="Proteomes" id="UP001150941">
    <property type="component" value="Unassembled WGS sequence"/>
</dbReference>
<dbReference type="GO" id="GO:0004315">
    <property type="term" value="F:3-oxoacyl-[acyl-carrier-protein] synthase activity"/>
    <property type="evidence" value="ECO:0007669"/>
    <property type="project" value="InterPro"/>
</dbReference>
<dbReference type="PROSITE" id="PS52004">
    <property type="entry name" value="KS3_2"/>
    <property type="match status" value="1"/>
</dbReference>
<name>A0A9W9TNW3_9EURO</name>
<dbReference type="InterPro" id="IPR020841">
    <property type="entry name" value="PKS_Beta-ketoAc_synthase_dom"/>
</dbReference>
<dbReference type="PROSITE" id="PS00606">
    <property type="entry name" value="KS3_1"/>
    <property type="match status" value="1"/>
</dbReference>
<comment type="similarity">
    <text evidence="5">Belongs to the thiolase-like superfamily. Beta-ketoacyl-ACP synthases family.</text>
</comment>
<gene>
    <name evidence="7" type="ORF">N7468_006138</name>
</gene>